<organism evidence="2 3">
    <name type="scientific">Methyloprofundus sedimenti</name>
    <dbReference type="NCBI Taxonomy" id="1420851"/>
    <lineage>
        <taxon>Bacteria</taxon>
        <taxon>Pseudomonadati</taxon>
        <taxon>Pseudomonadota</taxon>
        <taxon>Gammaproteobacteria</taxon>
        <taxon>Methylococcales</taxon>
        <taxon>Methylococcaceae</taxon>
        <taxon>Methyloprofundus</taxon>
    </lineage>
</organism>
<evidence type="ECO:0000313" key="2">
    <source>
        <dbReference type="EMBL" id="OQK15645.1"/>
    </source>
</evidence>
<comment type="caution">
    <text evidence="2">The sequence shown here is derived from an EMBL/GenBank/DDBJ whole genome shotgun (WGS) entry which is preliminary data.</text>
</comment>
<name>A0A1V8M276_9GAMM</name>
<keyword evidence="3" id="KW-1185">Reference proteome</keyword>
<gene>
    <name evidence="2" type="ORF">AU255_15605</name>
</gene>
<dbReference type="InterPro" id="IPR014880">
    <property type="entry name" value="SoxZ_dom"/>
</dbReference>
<dbReference type="SUPFAM" id="SSF81296">
    <property type="entry name" value="E set domains"/>
    <property type="match status" value="1"/>
</dbReference>
<reference evidence="2 3" key="1">
    <citation type="submission" date="2015-12" db="EMBL/GenBank/DDBJ databases">
        <authorList>
            <person name="Shamseldin A."/>
            <person name="Moawad H."/>
            <person name="Abd El-Rahim W.M."/>
            <person name="Sadowsky M.J."/>
        </authorList>
    </citation>
    <scope>NUCLEOTIDE SEQUENCE [LARGE SCALE GENOMIC DNA]</scope>
    <source>
        <strain evidence="2 3">WF1</strain>
    </source>
</reference>
<dbReference type="InterPro" id="IPR014756">
    <property type="entry name" value="Ig_E-set"/>
</dbReference>
<proteinExistence type="predicted"/>
<feature type="domain" description="Sulphur oxidation protein SoxZ" evidence="1">
    <location>
        <begin position="8"/>
        <end position="99"/>
    </location>
</feature>
<dbReference type="Gene3D" id="2.60.40.10">
    <property type="entry name" value="Immunoglobulins"/>
    <property type="match status" value="1"/>
</dbReference>
<evidence type="ECO:0000259" key="1">
    <source>
        <dbReference type="Pfam" id="PF08770"/>
    </source>
</evidence>
<dbReference type="RefSeq" id="WP_080523881.1">
    <property type="nucleotide sequence ID" value="NZ_LPUF01000003.1"/>
</dbReference>
<dbReference type="Proteomes" id="UP000191980">
    <property type="component" value="Unassembled WGS sequence"/>
</dbReference>
<protein>
    <submittedName>
        <fullName evidence="2">Thiosulfate oxidation carrier complex protein SoxZ</fullName>
    </submittedName>
</protein>
<evidence type="ECO:0000313" key="3">
    <source>
        <dbReference type="Proteomes" id="UP000191980"/>
    </source>
</evidence>
<accession>A0A1V8M276</accession>
<dbReference type="InterPro" id="IPR030995">
    <property type="entry name" value="SoxZ"/>
</dbReference>
<sequence length="103" mass="11558">MSSIKIRSKRLADYTLVRTLIAHPMETGKRKDDDTGELIPAHFIQTMNFSLNEQIMSQCQMGVGIAKNPFFSFHIKSAQAGDIVSISWTDNLGYSDTAKHIIQ</sequence>
<dbReference type="OrthoDB" id="9795530at2"/>
<dbReference type="STRING" id="1420851.AU255_15605"/>
<dbReference type="Pfam" id="PF08770">
    <property type="entry name" value="SoxZ"/>
    <property type="match status" value="1"/>
</dbReference>
<dbReference type="AlphaFoldDB" id="A0A1V8M276"/>
<dbReference type="InterPro" id="IPR013783">
    <property type="entry name" value="Ig-like_fold"/>
</dbReference>
<dbReference type="NCBIfam" id="TIGR04490">
    <property type="entry name" value="SoxZ_true"/>
    <property type="match status" value="1"/>
</dbReference>
<dbReference type="EMBL" id="LPUF01000003">
    <property type="protein sequence ID" value="OQK15645.1"/>
    <property type="molecule type" value="Genomic_DNA"/>
</dbReference>